<evidence type="ECO:0000313" key="2">
    <source>
        <dbReference type="Proteomes" id="UP001295740"/>
    </source>
</evidence>
<proteinExistence type="predicted"/>
<accession>A0AAI8VNG5</accession>
<gene>
    <name evidence="1" type="ORF">KHLLAP_LOCUS8618</name>
</gene>
<organism evidence="1 2">
    <name type="scientific">Anthostomella pinea</name>
    <dbReference type="NCBI Taxonomy" id="933095"/>
    <lineage>
        <taxon>Eukaryota</taxon>
        <taxon>Fungi</taxon>
        <taxon>Dikarya</taxon>
        <taxon>Ascomycota</taxon>
        <taxon>Pezizomycotina</taxon>
        <taxon>Sordariomycetes</taxon>
        <taxon>Xylariomycetidae</taxon>
        <taxon>Xylariales</taxon>
        <taxon>Xylariaceae</taxon>
        <taxon>Anthostomella</taxon>
    </lineage>
</organism>
<name>A0AAI8VNG5_9PEZI</name>
<reference evidence="1" key="1">
    <citation type="submission" date="2023-10" db="EMBL/GenBank/DDBJ databases">
        <authorList>
            <person name="Hackl T."/>
        </authorList>
    </citation>
    <scope>NUCLEOTIDE SEQUENCE</scope>
</reference>
<dbReference type="PANTHER" id="PTHR24148:SF64">
    <property type="entry name" value="HETEROKARYON INCOMPATIBILITY DOMAIN-CONTAINING PROTEIN"/>
    <property type="match status" value="1"/>
</dbReference>
<dbReference type="EMBL" id="CAUWAG010000010">
    <property type="protein sequence ID" value="CAJ2508150.1"/>
    <property type="molecule type" value="Genomic_DNA"/>
</dbReference>
<protein>
    <submittedName>
        <fullName evidence="1">Uu.00g093360.m01.CDS01</fullName>
    </submittedName>
</protein>
<dbReference type="AlphaFoldDB" id="A0AAI8VNG5"/>
<dbReference type="PANTHER" id="PTHR24148">
    <property type="entry name" value="ANKYRIN REPEAT DOMAIN-CONTAINING PROTEIN 39 HOMOLOG-RELATED"/>
    <property type="match status" value="1"/>
</dbReference>
<dbReference type="Proteomes" id="UP001295740">
    <property type="component" value="Unassembled WGS sequence"/>
</dbReference>
<keyword evidence="2" id="KW-1185">Reference proteome</keyword>
<sequence length="366" mass="42155">MAAANHVITVTEGRAMGFIATEDMLAMPPENTIKLLEQELEACPSCPCCGEGYSKPREPAMSGYFAPAKLMVRPWFSRLWVVQEIFSAGERHVDVVVGRHRTSWLSFRDADTASQVFKYGHIVYSTFAYKHDAFRVSGAINMMLYCMNRQCLDARDRIFALHSILHFRTIGLLPDYTRDTGEVYLDFVVSCMRHIRSNRTSDNVLAFLILVGTESGLPDRPCDGTYARPSWVPDFNRLSNVSTKKLKMHSSTSKPGLHQWRLTPLDRDVFQIRGHFFASIDSILEQFVWPELPKTVDEASTRQYSKRSEVLKRRLEDYWEREPTNTISFDDSMDNFLSFYFDRNNDRMDFERRLARIKGPGLVDVA</sequence>
<evidence type="ECO:0000313" key="1">
    <source>
        <dbReference type="EMBL" id="CAJ2508150.1"/>
    </source>
</evidence>
<dbReference type="InterPro" id="IPR052895">
    <property type="entry name" value="HetReg/Transcr_Mod"/>
</dbReference>
<comment type="caution">
    <text evidence="1">The sequence shown here is derived from an EMBL/GenBank/DDBJ whole genome shotgun (WGS) entry which is preliminary data.</text>
</comment>